<comment type="pathway">
    <text evidence="7">Carbohydrate metabolism; D-tagatose 6-phosphate degradation; D-glyceraldehyde 3-phosphate and glycerone phosphate from D-tagatose 6-phosphate: step 1/2.</text>
</comment>
<dbReference type="InterPro" id="IPR022463">
    <property type="entry name" value="1-PFruKinase"/>
</dbReference>
<comment type="caution">
    <text evidence="10">The sequence shown here is derived from an EMBL/GenBank/DDBJ whole genome shotgun (WGS) entry which is preliminary data.</text>
</comment>
<dbReference type="GO" id="GO:0016052">
    <property type="term" value="P:carbohydrate catabolic process"/>
    <property type="evidence" value="ECO:0007669"/>
    <property type="project" value="UniProtKB-ARBA"/>
</dbReference>
<comment type="catalytic activity">
    <reaction evidence="7">
        <text>D-tagatofuranose 6-phosphate + ATP = D-tagatofuranose 1,6-bisphosphate + ADP + H(+)</text>
        <dbReference type="Rhea" id="RHEA:12420"/>
        <dbReference type="ChEBI" id="CHEBI:15378"/>
        <dbReference type="ChEBI" id="CHEBI:30616"/>
        <dbReference type="ChEBI" id="CHEBI:58694"/>
        <dbReference type="ChEBI" id="CHEBI:58695"/>
        <dbReference type="ChEBI" id="CHEBI:456216"/>
        <dbReference type="EC" id="2.7.1.144"/>
    </reaction>
</comment>
<keyword evidence="5 7" id="KW-0067">ATP-binding</keyword>
<dbReference type="InterPro" id="IPR011611">
    <property type="entry name" value="PfkB_dom"/>
</dbReference>
<keyword evidence="3 7" id="KW-0547">Nucleotide-binding</keyword>
<feature type="domain" description="Carbohydrate kinase PfkB" evidence="9">
    <location>
        <begin position="12"/>
        <end position="282"/>
    </location>
</feature>
<dbReference type="GO" id="GO:0005988">
    <property type="term" value="P:lactose metabolic process"/>
    <property type="evidence" value="ECO:0007669"/>
    <property type="project" value="UniProtKB-KW"/>
</dbReference>
<protein>
    <recommendedName>
        <fullName evidence="7">Tagatose-6-phosphate kinase</fullName>
        <ecNumber evidence="7">2.7.1.144</ecNumber>
    </recommendedName>
</protein>
<organism evidence="10 11">
    <name type="scientific">Lachnoclostridium phytofermentans</name>
    <dbReference type="NCBI Taxonomy" id="66219"/>
    <lineage>
        <taxon>Bacteria</taxon>
        <taxon>Bacillati</taxon>
        <taxon>Bacillota</taxon>
        <taxon>Clostridia</taxon>
        <taxon>Lachnospirales</taxon>
        <taxon>Lachnospiraceae</taxon>
    </lineage>
</organism>
<dbReference type="PIRSF" id="PIRSF000535">
    <property type="entry name" value="1PFK/6PFK/LacC"/>
    <property type="match status" value="1"/>
</dbReference>
<evidence type="ECO:0000313" key="11">
    <source>
        <dbReference type="Proteomes" id="UP000262969"/>
    </source>
</evidence>
<dbReference type="Proteomes" id="UP000262969">
    <property type="component" value="Unassembled WGS sequence"/>
</dbReference>
<comment type="function">
    <text evidence="8">Catalyzes the ATP-dependent phosphorylation of fructose-l-phosphate to fructose-l,6-bisphosphate.</text>
</comment>
<dbReference type="GO" id="GO:0009024">
    <property type="term" value="F:tagatose-6-phosphate kinase activity"/>
    <property type="evidence" value="ECO:0007669"/>
    <property type="project" value="UniProtKB-EC"/>
</dbReference>
<reference evidence="10 11" key="1">
    <citation type="journal article" date="2018" name="Nat. Biotechnol.">
        <title>A standardized bacterial taxonomy based on genome phylogeny substantially revises the tree of life.</title>
        <authorList>
            <person name="Parks D.H."/>
            <person name="Chuvochina M."/>
            <person name="Waite D.W."/>
            <person name="Rinke C."/>
            <person name="Skarshewski A."/>
            <person name="Chaumeil P.A."/>
            <person name="Hugenholtz P."/>
        </authorList>
    </citation>
    <scope>NUCLEOTIDE SEQUENCE [LARGE SCALE GENOMIC DNA]</scope>
    <source>
        <strain evidence="10">UBA11728</strain>
    </source>
</reference>
<evidence type="ECO:0000256" key="7">
    <source>
        <dbReference type="PIRNR" id="PIRNR000535"/>
    </source>
</evidence>
<evidence type="ECO:0000256" key="8">
    <source>
        <dbReference type="RuleBase" id="RU369061"/>
    </source>
</evidence>
<dbReference type="EMBL" id="DPVV01000249">
    <property type="protein sequence ID" value="HCL02245.1"/>
    <property type="molecule type" value="Genomic_DNA"/>
</dbReference>
<dbReference type="UniPathway" id="UPA00704">
    <property type="reaction ID" value="UER00715"/>
</dbReference>
<sequence>MIYTVTWNPALDYILHVDNLTKGKIQRTKKEELYPGGKGINVSLVLSEFGIDNIAIGFLAGFTGREIERLLKEKGCETKFIYTKDGMSRINVKIRDSEETDINTSGPVIAKENIDEMMNTLSNLKEGDFLVLAGSIPATLSSNTYEVILESLALKGVKTVVDAEGELLRKVLPYHPFLIKPNEEELNGLFSVNITKREEVIYYAEKLQELGARNVLVSLGAKGAIFLTEQKEIYQIEAVKGEVRNTVGAGDSMLAGFLAGYIKTGNYQKAFELSVQTGSASAFSDWLPTKELYPQIFI</sequence>
<dbReference type="PANTHER" id="PTHR46566:SF1">
    <property type="entry name" value="1-PHOSPHOFRUCTOKINASE"/>
    <property type="match status" value="1"/>
</dbReference>
<keyword evidence="4 8" id="KW-0418">Kinase</keyword>
<dbReference type="SUPFAM" id="SSF53613">
    <property type="entry name" value="Ribokinase-like"/>
    <property type="match status" value="1"/>
</dbReference>
<dbReference type="GO" id="GO:0044281">
    <property type="term" value="P:small molecule metabolic process"/>
    <property type="evidence" value="ECO:0007669"/>
    <property type="project" value="UniProtKB-ARBA"/>
</dbReference>
<accession>A0A3D2X6S0</accession>
<comment type="similarity">
    <text evidence="7">Belongs to the carbohydrate kinase PfkB family. LacC subfamily.</text>
</comment>
<dbReference type="InterPro" id="IPR017583">
    <property type="entry name" value="Tagatose/fructose_Pkinase"/>
</dbReference>
<dbReference type="PROSITE" id="PS00584">
    <property type="entry name" value="PFKB_KINASES_2"/>
    <property type="match status" value="1"/>
</dbReference>
<dbReference type="EC" id="2.7.1.144" evidence="7"/>
<dbReference type="GO" id="GO:0008662">
    <property type="term" value="F:1-phosphofructokinase activity"/>
    <property type="evidence" value="ECO:0007669"/>
    <property type="project" value="UniProtKB-UniRule"/>
</dbReference>
<dbReference type="NCBIfam" id="TIGR03168">
    <property type="entry name" value="1-PFK"/>
    <property type="match status" value="1"/>
</dbReference>
<dbReference type="GO" id="GO:0005829">
    <property type="term" value="C:cytosol"/>
    <property type="evidence" value="ECO:0007669"/>
    <property type="project" value="TreeGrafter"/>
</dbReference>
<evidence type="ECO:0000259" key="9">
    <source>
        <dbReference type="Pfam" id="PF00294"/>
    </source>
</evidence>
<dbReference type="CDD" id="cd01164">
    <property type="entry name" value="FruK_PfkB_like"/>
    <property type="match status" value="1"/>
</dbReference>
<evidence type="ECO:0000256" key="6">
    <source>
        <dbReference type="ARBA" id="ARBA00047745"/>
    </source>
</evidence>
<dbReference type="Pfam" id="PF00294">
    <property type="entry name" value="PfkB"/>
    <property type="match status" value="1"/>
</dbReference>
<gene>
    <name evidence="10" type="primary">pfkB</name>
    <name evidence="10" type="ORF">DHW61_07505</name>
</gene>
<evidence type="ECO:0000256" key="1">
    <source>
        <dbReference type="ARBA" id="ARBA00005380"/>
    </source>
</evidence>
<name>A0A3D2X6S0_9FIRM</name>
<dbReference type="GO" id="GO:2001059">
    <property type="term" value="P:D-tagatose 6-phosphate catabolic process"/>
    <property type="evidence" value="ECO:0007669"/>
    <property type="project" value="UniProtKB-UniPathway"/>
</dbReference>
<evidence type="ECO:0000256" key="3">
    <source>
        <dbReference type="ARBA" id="ARBA00022741"/>
    </source>
</evidence>
<dbReference type="Gene3D" id="3.40.1190.20">
    <property type="match status" value="1"/>
</dbReference>
<comment type="catalytic activity">
    <reaction evidence="6 8">
        <text>beta-D-fructose 1-phosphate + ATP = beta-D-fructose 1,6-bisphosphate + ADP + H(+)</text>
        <dbReference type="Rhea" id="RHEA:14213"/>
        <dbReference type="ChEBI" id="CHEBI:15378"/>
        <dbReference type="ChEBI" id="CHEBI:30616"/>
        <dbReference type="ChEBI" id="CHEBI:32966"/>
        <dbReference type="ChEBI" id="CHEBI:138881"/>
        <dbReference type="ChEBI" id="CHEBI:456216"/>
        <dbReference type="EC" id="2.7.1.56"/>
    </reaction>
</comment>
<dbReference type="FunFam" id="3.40.1190.20:FF:000001">
    <property type="entry name" value="Phosphofructokinase"/>
    <property type="match status" value="1"/>
</dbReference>
<dbReference type="InterPro" id="IPR029056">
    <property type="entry name" value="Ribokinase-like"/>
</dbReference>
<dbReference type="InterPro" id="IPR002173">
    <property type="entry name" value="Carboh/pur_kinase_PfkB_CS"/>
</dbReference>
<evidence type="ECO:0000256" key="4">
    <source>
        <dbReference type="ARBA" id="ARBA00022777"/>
    </source>
</evidence>
<comment type="similarity">
    <text evidence="1">Belongs to the carbohydrate kinase pfkB family.</text>
</comment>
<evidence type="ECO:0000256" key="5">
    <source>
        <dbReference type="ARBA" id="ARBA00022840"/>
    </source>
</evidence>
<keyword evidence="7" id="KW-0423">Lactose metabolism</keyword>
<keyword evidence="2 7" id="KW-0808">Transferase</keyword>
<dbReference type="NCBIfam" id="TIGR03828">
    <property type="entry name" value="pfkB"/>
    <property type="match status" value="1"/>
</dbReference>
<evidence type="ECO:0000313" key="10">
    <source>
        <dbReference type="EMBL" id="HCL02245.1"/>
    </source>
</evidence>
<proteinExistence type="inferred from homology"/>
<dbReference type="PANTHER" id="PTHR46566">
    <property type="entry name" value="1-PHOSPHOFRUCTOKINASE-RELATED"/>
    <property type="match status" value="1"/>
</dbReference>
<dbReference type="AlphaFoldDB" id="A0A3D2X6S0"/>
<dbReference type="GO" id="GO:0005524">
    <property type="term" value="F:ATP binding"/>
    <property type="evidence" value="ECO:0007669"/>
    <property type="project" value="UniProtKB-UniRule"/>
</dbReference>
<evidence type="ECO:0000256" key="2">
    <source>
        <dbReference type="ARBA" id="ARBA00022679"/>
    </source>
</evidence>